<feature type="region of interest" description="Disordered" evidence="3">
    <location>
        <begin position="26"/>
        <end position="106"/>
    </location>
</feature>
<proteinExistence type="predicted"/>
<dbReference type="PANTHER" id="PTHR24329">
    <property type="entry name" value="HOMEOBOX PROTEIN ARISTALESS"/>
    <property type="match status" value="1"/>
</dbReference>
<evidence type="ECO:0000256" key="2">
    <source>
        <dbReference type="PROSITE-ProRule" id="PRU00108"/>
    </source>
</evidence>
<feature type="DNA-binding region" description="Homeobox" evidence="2">
    <location>
        <begin position="3"/>
        <end position="27"/>
    </location>
</feature>
<evidence type="ECO:0000256" key="1">
    <source>
        <dbReference type="ARBA" id="ARBA00004123"/>
    </source>
</evidence>
<dbReference type="PROSITE" id="PS50071">
    <property type="entry name" value="HOMEOBOX_2"/>
    <property type="match status" value="1"/>
</dbReference>
<dbReference type="GO" id="GO:0000981">
    <property type="term" value="F:DNA-binding transcription factor activity, RNA polymerase II-specific"/>
    <property type="evidence" value="ECO:0007669"/>
    <property type="project" value="TreeGrafter"/>
</dbReference>
<feature type="compositionally biased region" description="Polar residues" evidence="3">
    <location>
        <begin position="32"/>
        <end position="60"/>
    </location>
</feature>
<dbReference type="CDD" id="cd00086">
    <property type="entry name" value="homeodomain"/>
    <property type="match status" value="1"/>
</dbReference>
<evidence type="ECO:0000259" key="4">
    <source>
        <dbReference type="PROSITE" id="PS50071"/>
    </source>
</evidence>
<dbReference type="InterPro" id="IPR050649">
    <property type="entry name" value="Paired_Homeobox_TFs"/>
</dbReference>
<feature type="compositionally biased region" description="Low complexity" evidence="3">
    <location>
        <begin position="71"/>
        <end position="92"/>
    </location>
</feature>
<protein>
    <recommendedName>
        <fullName evidence="4">Homeobox domain-containing protein</fullName>
    </recommendedName>
</protein>
<keyword evidence="6" id="KW-1185">Reference proteome</keyword>
<gene>
    <name evidence="5" type="ORF">MELIAE_LOCUS10021</name>
</gene>
<feature type="domain" description="Homeobox" evidence="4">
    <location>
        <begin position="1"/>
        <end position="26"/>
    </location>
</feature>
<evidence type="ECO:0000313" key="6">
    <source>
        <dbReference type="Proteomes" id="UP001154078"/>
    </source>
</evidence>
<comment type="subcellular location">
    <subcellularLocation>
        <location evidence="1 2">Nucleus</location>
    </subcellularLocation>
</comment>
<dbReference type="GO" id="GO:0000977">
    <property type="term" value="F:RNA polymerase II transcription regulatory region sequence-specific DNA binding"/>
    <property type="evidence" value="ECO:0007669"/>
    <property type="project" value="TreeGrafter"/>
</dbReference>
<keyword evidence="2" id="KW-0371">Homeobox</keyword>
<keyword evidence="2" id="KW-0238">DNA-binding</keyword>
<name>A0A9P0FLI2_BRAAE</name>
<dbReference type="InterPro" id="IPR001356">
    <property type="entry name" value="HD"/>
</dbReference>
<keyword evidence="2" id="KW-0539">Nucleus</keyword>
<evidence type="ECO:0000313" key="5">
    <source>
        <dbReference type="EMBL" id="CAH0560236.1"/>
    </source>
</evidence>
<dbReference type="InterPro" id="IPR009057">
    <property type="entry name" value="Homeodomain-like_sf"/>
</dbReference>
<dbReference type="AlphaFoldDB" id="A0A9P0FLI2"/>
<reference evidence="5" key="1">
    <citation type="submission" date="2021-12" db="EMBL/GenBank/DDBJ databases">
        <authorList>
            <person name="King R."/>
        </authorList>
    </citation>
    <scope>NUCLEOTIDE SEQUENCE</scope>
</reference>
<dbReference type="Proteomes" id="UP001154078">
    <property type="component" value="Chromosome 7"/>
</dbReference>
<dbReference type="EMBL" id="OV121138">
    <property type="protein sequence ID" value="CAH0560236.1"/>
    <property type="molecule type" value="Genomic_DNA"/>
</dbReference>
<accession>A0A9P0FLI2</accession>
<organism evidence="5 6">
    <name type="scientific">Brassicogethes aeneus</name>
    <name type="common">Rape pollen beetle</name>
    <name type="synonym">Meligethes aeneus</name>
    <dbReference type="NCBI Taxonomy" id="1431903"/>
    <lineage>
        <taxon>Eukaryota</taxon>
        <taxon>Metazoa</taxon>
        <taxon>Ecdysozoa</taxon>
        <taxon>Arthropoda</taxon>
        <taxon>Hexapoda</taxon>
        <taxon>Insecta</taxon>
        <taxon>Pterygota</taxon>
        <taxon>Neoptera</taxon>
        <taxon>Endopterygota</taxon>
        <taxon>Coleoptera</taxon>
        <taxon>Polyphaga</taxon>
        <taxon>Cucujiformia</taxon>
        <taxon>Nitidulidae</taxon>
        <taxon>Meligethinae</taxon>
        <taxon>Brassicogethes</taxon>
    </lineage>
</organism>
<dbReference type="OrthoDB" id="6159439at2759"/>
<sequence length="106" mass="11470">MPRRTRAFIKAIEVWFQNRRAKFRKQERLAQQKVTNSNSESPNLPNIKAESNGTSKNNMSSGGGKDVKPGSPNSSVSTTPNSNTSSVSSHHSSQGDIKPLNGSNGE</sequence>
<dbReference type="GO" id="GO:0005634">
    <property type="term" value="C:nucleus"/>
    <property type="evidence" value="ECO:0007669"/>
    <property type="project" value="UniProtKB-SubCell"/>
</dbReference>
<dbReference type="Gene3D" id="1.10.10.60">
    <property type="entry name" value="Homeodomain-like"/>
    <property type="match status" value="1"/>
</dbReference>
<evidence type="ECO:0000256" key="3">
    <source>
        <dbReference type="SAM" id="MobiDB-lite"/>
    </source>
</evidence>
<dbReference type="PANTHER" id="PTHR24329:SF543">
    <property type="entry name" value="FI01017P-RELATED"/>
    <property type="match status" value="1"/>
</dbReference>
<dbReference type="SUPFAM" id="SSF46689">
    <property type="entry name" value="Homeodomain-like"/>
    <property type="match status" value="1"/>
</dbReference>